<evidence type="ECO:0000313" key="1">
    <source>
        <dbReference type="EMBL" id="VEL11281.1"/>
    </source>
</evidence>
<accession>A0A3S5CD51</accession>
<dbReference type="AlphaFoldDB" id="A0A3S5CD51"/>
<sequence>MRQPVAKCEHSLLFTQVVCTTAWIWHHLREQVAWQHRLECAEALLPRGRRLPEPCLRVTTTNPQSCSAMTSCPNLCPRVHQQKHHMSARRCGCEIASSWERGICRNNTEVPRNFSYISRVSRLPVNQ</sequence>
<reference evidence="1" key="1">
    <citation type="submission" date="2018-11" db="EMBL/GenBank/DDBJ databases">
        <authorList>
            <consortium name="Pathogen Informatics"/>
        </authorList>
    </citation>
    <scope>NUCLEOTIDE SEQUENCE</scope>
</reference>
<proteinExistence type="predicted"/>
<dbReference type="Proteomes" id="UP000784294">
    <property type="component" value="Unassembled WGS sequence"/>
</dbReference>
<evidence type="ECO:0000313" key="2">
    <source>
        <dbReference type="Proteomes" id="UP000784294"/>
    </source>
</evidence>
<gene>
    <name evidence="1" type="ORF">PXEA_LOCUS4721</name>
</gene>
<name>A0A3S5CD51_9PLAT</name>
<dbReference type="EMBL" id="CAAALY010011358">
    <property type="protein sequence ID" value="VEL11281.1"/>
    <property type="molecule type" value="Genomic_DNA"/>
</dbReference>
<keyword evidence="2" id="KW-1185">Reference proteome</keyword>
<organism evidence="1 2">
    <name type="scientific">Protopolystoma xenopodis</name>
    <dbReference type="NCBI Taxonomy" id="117903"/>
    <lineage>
        <taxon>Eukaryota</taxon>
        <taxon>Metazoa</taxon>
        <taxon>Spiralia</taxon>
        <taxon>Lophotrochozoa</taxon>
        <taxon>Platyhelminthes</taxon>
        <taxon>Monogenea</taxon>
        <taxon>Polyopisthocotylea</taxon>
        <taxon>Polystomatidea</taxon>
        <taxon>Polystomatidae</taxon>
        <taxon>Protopolystoma</taxon>
    </lineage>
</organism>
<protein>
    <submittedName>
        <fullName evidence="1">Uncharacterized protein</fullName>
    </submittedName>
</protein>
<comment type="caution">
    <text evidence="1">The sequence shown here is derived from an EMBL/GenBank/DDBJ whole genome shotgun (WGS) entry which is preliminary data.</text>
</comment>